<dbReference type="InterPro" id="IPR036273">
    <property type="entry name" value="CRAL/TRIO_N_dom_sf"/>
</dbReference>
<gene>
    <name evidence="3" type="ORF">PPYR_11020</name>
</gene>
<evidence type="ECO:0000259" key="1">
    <source>
        <dbReference type="PROSITE" id="PS50191"/>
    </source>
</evidence>
<accession>A0A1Y1MWL1</accession>
<dbReference type="GO" id="GO:1902936">
    <property type="term" value="F:phosphatidylinositol bisphosphate binding"/>
    <property type="evidence" value="ECO:0007669"/>
    <property type="project" value="TreeGrafter"/>
</dbReference>
<dbReference type="PRINTS" id="PR00180">
    <property type="entry name" value="CRETINALDHBP"/>
</dbReference>
<dbReference type="InterPro" id="IPR011074">
    <property type="entry name" value="CRAL/TRIO_N_dom"/>
</dbReference>
<dbReference type="SMART" id="SM01100">
    <property type="entry name" value="CRAL_TRIO_N"/>
    <property type="match status" value="1"/>
</dbReference>
<dbReference type="PANTHER" id="PTHR10174">
    <property type="entry name" value="ALPHA-TOCOPHEROL TRANSFER PROTEIN-RELATED"/>
    <property type="match status" value="1"/>
</dbReference>
<reference evidence="3 4" key="2">
    <citation type="journal article" date="2018" name="Elife">
        <title>Firefly genomes illuminate parallel origins of bioluminescence in beetles.</title>
        <authorList>
            <person name="Fallon T.R."/>
            <person name="Lower S.E."/>
            <person name="Chang C.H."/>
            <person name="Bessho-Uehara M."/>
            <person name="Martin G.J."/>
            <person name="Bewick A.J."/>
            <person name="Behringer M."/>
            <person name="Debat H.J."/>
            <person name="Wong I."/>
            <person name="Day J.C."/>
            <person name="Suvorov A."/>
            <person name="Silva C.J."/>
            <person name="Stanger-Hall K.F."/>
            <person name="Hall D.W."/>
            <person name="Schmitz R.J."/>
            <person name="Nelson D.R."/>
            <person name="Lewis S.M."/>
            <person name="Shigenobu S."/>
            <person name="Bybee S.M."/>
            <person name="Larracuente A.M."/>
            <person name="Oba Y."/>
            <person name="Weng J.K."/>
        </authorList>
    </citation>
    <scope>NUCLEOTIDE SEQUENCE [LARGE SCALE GENOMIC DNA]</scope>
    <source>
        <strain evidence="3">1611_PpyrPB1</strain>
        <tissue evidence="3">Whole body</tissue>
    </source>
</reference>
<dbReference type="PROSITE" id="PS50191">
    <property type="entry name" value="CRAL_TRIO"/>
    <property type="match status" value="1"/>
</dbReference>
<reference evidence="3" key="3">
    <citation type="submission" date="2019-08" db="EMBL/GenBank/DDBJ databases">
        <authorList>
            <consortium name="Photinus pyralis genome working group"/>
            <person name="Fallon T.R."/>
            <person name="Sander Lower S.E."/>
            <person name="Weng J.-K."/>
        </authorList>
    </citation>
    <scope>NUCLEOTIDE SEQUENCE</scope>
    <source>
        <strain evidence="3">1611_PpyrPB1</strain>
        <tissue evidence="3">Whole body</tissue>
    </source>
</reference>
<dbReference type="AlphaFoldDB" id="A0A1Y1MWL1"/>
<dbReference type="SUPFAM" id="SSF46938">
    <property type="entry name" value="CRAL/TRIO N-terminal domain"/>
    <property type="match status" value="1"/>
</dbReference>
<dbReference type="PANTHER" id="PTHR10174:SF166">
    <property type="entry name" value="LD40136P"/>
    <property type="match status" value="1"/>
</dbReference>
<dbReference type="Pfam" id="PF00650">
    <property type="entry name" value="CRAL_TRIO"/>
    <property type="match status" value="1"/>
</dbReference>
<dbReference type="OrthoDB" id="1434354at2759"/>
<dbReference type="Gene3D" id="1.20.5.1200">
    <property type="entry name" value="Alpha-tocopherol transfer"/>
    <property type="match status" value="1"/>
</dbReference>
<dbReference type="InParanoid" id="A0A1Y1MWL1"/>
<dbReference type="Proteomes" id="UP000327044">
    <property type="component" value="Unassembled WGS sequence"/>
</dbReference>
<dbReference type="Gene3D" id="1.10.8.20">
    <property type="entry name" value="N-terminal domain of phosphatidylinositol transfer protein sec14p"/>
    <property type="match status" value="1"/>
</dbReference>
<evidence type="ECO:0000313" key="4">
    <source>
        <dbReference type="Proteomes" id="UP000327044"/>
    </source>
</evidence>
<protein>
    <recommendedName>
        <fullName evidence="1">CRAL-TRIO domain-containing protein</fullName>
    </recommendedName>
</protein>
<dbReference type="InterPro" id="IPR001251">
    <property type="entry name" value="CRAL-TRIO_dom"/>
</dbReference>
<keyword evidence="4" id="KW-1185">Reference proteome</keyword>
<evidence type="ECO:0000313" key="3">
    <source>
        <dbReference type="EMBL" id="KAB0796959.1"/>
    </source>
</evidence>
<evidence type="ECO:0000313" key="2">
    <source>
        <dbReference type="EMBL" id="JAV90013.1"/>
    </source>
</evidence>
<dbReference type="FunCoup" id="A0A1Y1MWL1">
    <property type="interactions" value="55"/>
</dbReference>
<proteinExistence type="predicted"/>
<reference evidence="2" key="1">
    <citation type="journal article" date="2016" name="Sci. Rep.">
        <title>Molecular characterization of firefly nuptial gifts: a multi-omics approach sheds light on postcopulatory sexual selection.</title>
        <authorList>
            <person name="Al-Wathiqui N."/>
            <person name="Fallon T.R."/>
            <person name="South A."/>
            <person name="Weng J.K."/>
            <person name="Lewis S.M."/>
        </authorList>
    </citation>
    <scope>NUCLEOTIDE SEQUENCE</scope>
</reference>
<name>A0A1Y1MWL1_PHOPY</name>
<dbReference type="InterPro" id="IPR036865">
    <property type="entry name" value="CRAL-TRIO_dom_sf"/>
</dbReference>
<sequence>MGLGGKDVTSEDYVCTLPESLRKVALEELREDDSIRQQSLDQMREWINKNSAIKTCRKDAPFLLRFLRTKKFSVPLACEMLERYLMIRQLYPQWFRNLDSDDNDLAQLVDSGYIVPLPQKHNGKTVIFTCAEKFDPYKFTAASMIRIHSLVAEVLMDDEENQVNGYVYVNDIGGFQLGHISLWSLKDIRNVIRCVQNSSPMRHKESHFVNVSPNAAKLVEFGLTVLSEKLKNRTFIHKSVTDLHERISPSILPKEYGGVVPLADMINAFKSKIQDCRKKILALDDLHIEIDERNCALIDEMNEELGVGIEGSFKKLQVD</sequence>
<organism evidence="2">
    <name type="scientific">Photinus pyralis</name>
    <name type="common">Common eastern firefly</name>
    <name type="synonym">Lampyris pyralis</name>
    <dbReference type="NCBI Taxonomy" id="7054"/>
    <lineage>
        <taxon>Eukaryota</taxon>
        <taxon>Metazoa</taxon>
        <taxon>Ecdysozoa</taxon>
        <taxon>Arthropoda</taxon>
        <taxon>Hexapoda</taxon>
        <taxon>Insecta</taxon>
        <taxon>Pterygota</taxon>
        <taxon>Neoptera</taxon>
        <taxon>Endopterygota</taxon>
        <taxon>Coleoptera</taxon>
        <taxon>Polyphaga</taxon>
        <taxon>Elateriformia</taxon>
        <taxon>Elateroidea</taxon>
        <taxon>Lampyridae</taxon>
        <taxon>Lampyrinae</taxon>
        <taxon>Photinus</taxon>
    </lineage>
</organism>
<dbReference type="EMBL" id="GEZM01018847">
    <property type="protein sequence ID" value="JAV90013.1"/>
    <property type="molecule type" value="Transcribed_RNA"/>
</dbReference>
<dbReference type="GO" id="GO:0016020">
    <property type="term" value="C:membrane"/>
    <property type="evidence" value="ECO:0007669"/>
    <property type="project" value="TreeGrafter"/>
</dbReference>
<feature type="domain" description="CRAL-TRIO" evidence="1">
    <location>
        <begin position="102"/>
        <end position="264"/>
    </location>
</feature>
<dbReference type="EMBL" id="VVIM01000007">
    <property type="protein sequence ID" value="KAB0796959.1"/>
    <property type="molecule type" value="Genomic_DNA"/>
</dbReference>
<dbReference type="Gene3D" id="3.40.525.10">
    <property type="entry name" value="CRAL-TRIO lipid binding domain"/>
    <property type="match status" value="1"/>
</dbReference>
<dbReference type="CDD" id="cd00170">
    <property type="entry name" value="SEC14"/>
    <property type="match status" value="1"/>
</dbReference>
<dbReference type="SUPFAM" id="SSF52087">
    <property type="entry name" value="CRAL/TRIO domain"/>
    <property type="match status" value="1"/>
</dbReference>